<dbReference type="AlphaFoldDB" id="A0A4Y1WUU7"/>
<proteinExistence type="predicted"/>
<protein>
    <submittedName>
        <fullName evidence="1">Uncharacterized protein</fullName>
    </submittedName>
</protein>
<dbReference type="EMBL" id="AP019735">
    <property type="protein sequence ID" value="BBL04049.1"/>
    <property type="molecule type" value="Genomic_DNA"/>
</dbReference>
<dbReference type="Proteomes" id="UP000318946">
    <property type="component" value="Chromosome"/>
</dbReference>
<organism evidence="1 2">
    <name type="scientific">Alistipes communis</name>
    <dbReference type="NCBI Taxonomy" id="2585118"/>
    <lineage>
        <taxon>Bacteria</taxon>
        <taxon>Pseudomonadati</taxon>
        <taxon>Bacteroidota</taxon>
        <taxon>Bacteroidia</taxon>
        <taxon>Bacteroidales</taxon>
        <taxon>Rikenellaceae</taxon>
        <taxon>Alistipes</taxon>
    </lineage>
</organism>
<gene>
    <name evidence="1" type="ORF">A5CBH24_13620</name>
</gene>
<evidence type="ECO:0000313" key="1">
    <source>
        <dbReference type="EMBL" id="BBL04049.1"/>
    </source>
</evidence>
<keyword evidence="2" id="KW-1185">Reference proteome</keyword>
<name>A0A4Y1WUU7_9BACT</name>
<reference evidence="2" key="1">
    <citation type="submission" date="2019-06" db="EMBL/GenBank/DDBJ databases">
        <title>Alistipes onderdonkii subsp. vulgaris subsp. nov., Alistipes dispar sp. nov. and Alistipes communis sp. nov., isolated from human faeces, and creation of Alistipes onderdonkii subsp. onderdonkii subsp. nov.</title>
        <authorList>
            <person name="Sakamoto M."/>
            <person name="Ikeyama N."/>
            <person name="Ogata Y."/>
            <person name="Suda W."/>
            <person name="Iino T."/>
            <person name="Hattori M."/>
            <person name="Ohkuma M."/>
        </authorList>
    </citation>
    <scope>NUCLEOTIDE SEQUENCE [LARGE SCALE GENOMIC DNA]</scope>
    <source>
        <strain evidence="2">5CBH24</strain>
    </source>
</reference>
<accession>A0A4Y1WUU7</accession>
<evidence type="ECO:0000313" key="2">
    <source>
        <dbReference type="Proteomes" id="UP000318946"/>
    </source>
</evidence>
<dbReference type="KEGG" id="acou:A5CBH24_13620"/>
<sequence>MLFFGCVLLGVLPCKSQDVIVLHKENKLTGRVLWEKSKGDSLFYRSAVSSGDSLLLFVPRRRVEYVLSDGDRRMLYRGKTRGWQPWRGRTFNEVPQHRMLYAASWSTIFDGWSIDASAMRMMNRNNRIGVGAFVRYFSTNPSRDDYVRISTYDHRAVAFGPQTEIRGYSRRLKTFFYVDFGLGGCYHHFKWGDGYDAKLEWLETYVKREELENQYPTSRWAYQFNYRLGAYVRLTRGLYADVAFTVIGHIFTRIPQKYISSDQFPFGFSVGLRFGRERR</sequence>